<sequence length="45" mass="4949">MAPRKARINPKIVIKGKRGTMKMLAKGPANGICPKLYIKTGRVKN</sequence>
<dbReference type="EMBL" id="BARV01038048">
    <property type="protein sequence ID" value="GAI56780.1"/>
    <property type="molecule type" value="Genomic_DNA"/>
</dbReference>
<dbReference type="AlphaFoldDB" id="X1R0Z6"/>
<proteinExistence type="predicted"/>
<reference evidence="1" key="1">
    <citation type="journal article" date="2014" name="Front. Microbiol.">
        <title>High frequency of phylogenetically diverse reductive dehalogenase-homologous genes in deep subseafloor sedimentary metagenomes.</title>
        <authorList>
            <person name="Kawai M."/>
            <person name="Futagami T."/>
            <person name="Toyoda A."/>
            <person name="Takaki Y."/>
            <person name="Nishi S."/>
            <person name="Hori S."/>
            <person name="Arai W."/>
            <person name="Tsubouchi T."/>
            <person name="Morono Y."/>
            <person name="Uchiyama I."/>
            <person name="Ito T."/>
            <person name="Fujiyama A."/>
            <person name="Inagaki F."/>
            <person name="Takami H."/>
        </authorList>
    </citation>
    <scope>NUCLEOTIDE SEQUENCE</scope>
    <source>
        <strain evidence="1">Expedition CK06-06</strain>
    </source>
</reference>
<comment type="caution">
    <text evidence="1">The sequence shown here is derived from an EMBL/GenBank/DDBJ whole genome shotgun (WGS) entry which is preliminary data.</text>
</comment>
<gene>
    <name evidence="1" type="ORF">S06H3_58717</name>
</gene>
<protein>
    <submittedName>
        <fullName evidence="1">Uncharacterized protein</fullName>
    </submittedName>
</protein>
<accession>X1R0Z6</accession>
<name>X1R0Z6_9ZZZZ</name>
<organism evidence="1">
    <name type="scientific">marine sediment metagenome</name>
    <dbReference type="NCBI Taxonomy" id="412755"/>
    <lineage>
        <taxon>unclassified sequences</taxon>
        <taxon>metagenomes</taxon>
        <taxon>ecological metagenomes</taxon>
    </lineage>
</organism>
<evidence type="ECO:0000313" key="1">
    <source>
        <dbReference type="EMBL" id="GAI56780.1"/>
    </source>
</evidence>